<dbReference type="RefSeq" id="WP_212141877.1">
    <property type="nucleotide sequence ID" value="NZ_JAGSSW010000003.1"/>
</dbReference>
<dbReference type="PANTHER" id="PTHR10359:SF18">
    <property type="entry name" value="ENDONUCLEASE III"/>
    <property type="match status" value="1"/>
</dbReference>
<dbReference type="EMBL" id="JAGSSW010000003">
    <property type="protein sequence ID" value="MBR8463837.1"/>
    <property type="molecule type" value="Genomic_DNA"/>
</dbReference>
<feature type="binding site" evidence="10">
    <location>
        <position position="197"/>
    </location>
    <ligand>
        <name>[4Fe-4S] cluster</name>
        <dbReference type="ChEBI" id="CHEBI:49883"/>
    </ligand>
</feature>
<dbReference type="PANTHER" id="PTHR10359">
    <property type="entry name" value="A/G-SPECIFIC ADENINE GLYCOSYLASE/ENDONUCLEASE III"/>
    <property type="match status" value="1"/>
</dbReference>
<evidence type="ECO:0000256" key="3">
    <source>
        <dbReference type="ARBA" id="ARBA00022723"/>
    </source>
</evidence>
<dbReference type="HAMAP" id="MF_00942">
    <property type="entry name" value="Nth"/>
    <property type="match status" value="1"/>
</dbReference>
<dbReference type="GO" id="GO:0004519">
    <property type="term" value="F:endonuclease activity"/>
    <property type="evidence" value="ECO:0007669"/>
    <property type="project" value="UniProtKB-KW"/>
</dbReference>
<evidence type="ECO:0000256" key="1">
    <source>
        <dbReference type="ARBA" id="ARBA00008343"/>
    </source>
</evidence>
<protein>
    <recommendedName>
        <fullName evidence="10">Endonuclease III</fullName>
        <ecNumber evidence="10">4.2.99.18</ecNumber>
    </recommendedName>
    <alternativeName>
        <fullName evidence="10">DNA-(apurinic or apyrimidinic site) lyase</fullName>
    </alternativeName>
</protein>
<dbReference type="InterPro" id="IPR011257">
    <property type="entry name" value="DNA_glycosylase"/>
</dbReference>
<dbReference type="InterPro" id="IPR023170">
    <property type="entry name" value="HhH_base_excis_C"/>
</dbReference>
<keyword evidence="6 10" id="KW-0408">Iron</keyword>
<evidence type="ECO:0000256" key="10">
    <source>
        <dbReference type="HAMAP-Rule" id="MF_00942"/>
    </source>
</evidence>
<keyword evidence="9 10" id="KW-0326">Glycosidase</keyword>
<proteinExistence type="inferred from homology"/>
<evidence type="ECO:0000256" key="5">
    <source>
        <dbReference type="ARBA" id="ARBA00022801"/>
    </source>
</evidence>
<dbReference type="NCBIfam" id="TIGR01083">
    <property type="entry name" value="nth"/>
    <property type="match status" value="1"/>
</dbReference>
<dbReference type="EC" id="4.2.99.18" evidence="10"/>
<organism evidence="12 13">
    <name type="scientific">Campylobacter anatolicus</name>
    <dbReference type="NCBI Taxonomy" id="2829105"/>
    <lineage>
        <taxon>Bacteria</taxon>
        <taxon>Pseudomonadati</taxon>
        <taxon>Campylobacterota</taxon>
        <taxon>Epsilonproteobacteria</taxon>
        <taxon>Campylobacterales</taxon>
        <taxon>Campylobacteraceae</taxon>
        <taxon>Campylobacter</taxon>
    </lineage>
</organism>
<feature type="binding site" evidence="10">
    <location>
        <position position="187"/>
    </location>
    <ligand>
        <name>[4Fe-4S] cluster</name>
        <dbReference type="ChEBI" id="CHEBI:49883"/>
    </ligand>
</feature>
<dbReference type="PROSITE" id="PS00764">
    <property type="entry name" value="ENDONUCLEASE_III_1"/>
    <property type="match status" value="1"/>
</dbReference>
<evidence type="ECO:0000256" key="2">
    <source>
        <dbReference type="ARBA" id="ARBA00022485"/>
    </source>
</evidence>
<evidence type="ECO:0000256" key="7">
    <source>
        <dbReference type="ARBA" id="ARBA00023014"/>
    </source>
</evidence>
<dbReference type="SMART" id="SM00478">
    <property type="entry name" value="ENDO3c"/>
    <property type="match status" value="1"/>
</dbReference>
<dbReference type="SUPFAM" id="SSF48150">
    <property type="entry name" value="DNA-glycosylase"/>
    <property type="match status" value="1"/>
</dbReference>
<comment type="function">
    <text evidence="10">DNA repair enzyme that has both DNA N-glycosylase activity and AP-lyase activity. The DNA N-glycosylase activity releases various damaged pyrimidines from DNA by cleaving the N-glycosidic bond, leaving an AP (apurinic/apyrimidinic) site. The AP-lyase activity cleaves the phosphodiester bond 3' to the AP site by a beta-elimination, leaving a 3'-terminal unsaturated sugar and a product with a terminal 5'-phosphate.</text>
</comment>
<evidence type="ECO:0000313" key="13">
    <source>
        <dbReference type="Proteomes" id="UP000682951"/>
    </source>
</evidence>
<evidence type="ECO:0000256" key="6">
    <source>
        <dbReference type="ARBA" id="ARBA00023004"/>
    </source>
</evidence>
<keyword evidence="7 10" id="KW-0411">Iron-sulfur</keyword>
<keyword evidence="12" id="KW-0540">Nuclease</keyword>
<keyword evidence="4 10" id="KW-0227">DNA damage</keyword>
<dbReference type="Gene3D" id="1.10.1670.10">
    <property type="entry name" value="Helix-hairpin-Helix base-excision DNA repair enzymes (C-terminal)"/>
    <property type="match status" value="1"/>
</dbReference>
<name>A0ABS5HJZ2_9BACT</name>
<evidence type="ECO:0000256" key="4">
    <source>
        <dbReference type="ARBA" id="ARBA00022763"/>
    </source>
</evidence>
<dbReference type="Proteomes" id="UP000682951">
    <property type="component" value="Unassembled WGS sequence"/>
</dbReference>
<keyword evidence="2 10" id="KW-0004">4Fe-4S</keyword>
<sequence>MRNKKDILQIKNRLLSAFKDAKSELKFRNHYELIVCVMLSAQCTDKRVNLITPALFEAYPNVKALANANLASVKALINSCSFFNNKAQNLIKMAKSVMIDHSGVIPLDEDKLKNLAGVGQKTAHVVMLEATGANVMAVDTHVFRVAHRLNLSNAKTPEATESDLSSAFKTDLGKLHQALVLFGRYTCKAQKPLCEKCLLNDLCKSKDKRLDITLPN</sequence>
<dbReference type="SMART" id="SM00525">
    <property type="entry name" value="FES"/>
    <property type="match status" value="1"/>
</dbReference>
<keyword evidence="12" id="KW-0255">Endonuclease</keyword>
<dbReference type="InterPro" id="IPR005759">
    <property type="entry name" value="Nth"/>
</dbReference>
<comment type="caution">
    <text evidence="12">The sequence shown here is derived from an EMBL/GenBank/DDBJ whole genome shotgun (WGS) entry which is preliminary data.</text>
</comment>
<gene>
    <name evidence="10 12" type="primary">nth</name>
    <name evidence="12" type="ORF">KDD93_04505</name>
</gene>
<comment type="cofactor">
    <cofactor evidence="10">
        <name>[4Fe-4S] cluster</name>
        <dbReference type="ChEBI" id="CHEBI:49883"/>
    </cofactor>
    <text evidence="10">Binds 1 [4Fe-4S] cluster.</text>
</comment>
<evidence type="ECO:0000256" key="8">
    <source>
        <dbReference type="ARBA" id="ARBA00023204"/>
    </source>
</evidence>
<dbReference type="InterPro" id="IPR004035">
    <property type="entry name" value="Endouclease-III_FeS-bd_BS"/>
</dbReference>
<keyword evidence="3 10" id="KW-0479">Metal-binding</keyword>
<feature type="binding site" evidence="10">
    <location>
        <position position="203"/>
    </location>
    <ligand>
        <name>[4Fe-4S] cluster</name>
        <dbReference type="ChEBI" id="CHEBI:49883"/>
    </ligand>
</feature>
<dbReference type="Pfam" id="PF00730">
    <property type="entry name" value="HhH-GPD"/>
    <property type="match status" value="1"/>
</dbReference>
<feature type="binding site" evidence="10">
    <location>
        <position position="194"/>
    </location>
    <ligand>
        <name>[4Fe-4S] cluster</name>
        <dbReference type="ChEBI" id="CHEBI:49883"/>
    </ligand>
</feature>
<keyword evidence="13" id="KW-1185">Reference proteome</keyword>
<keyword evidence="8 10" id="KW-0234">DNA repair</keyword>
<dbReference type="PIRSF" id="PIRSF001435">
    <property type="entry name" value="Nth"/>
    <property type="match status" value="1"/>
</dbReference>
<comment type="catalytic activity">
    <reaction evidence="10">
        <text>2'-deoxyribonucleotide-(2'-deoxyribose 5'-phosphate)-2'-deoxyribonucleotide-DNA = a 3'-end 2'-deoxyribonucleotide-(2,3-dehydro-2,3-deoxyribose 5'-phosphate)-DNA + a 5'-end 5'-phospho-2'-deoxyribonucleoside-DNA + H(+)</text>
        <dbReference type="Rhea" id="RHEA:66592"/>
        <dbReference type="Rhea" id="RHEA-COMP:13180"/>
        <dbReference type="Rhea" id="RHEA-COMP:16897"/>
        <dbReference type="Rhea" id="RHEA-COMP:17067"/>
        <dbReference type="ChEBI" id="CHEBI:15378"/>
        <dbReference type="ChEBI" id="CHEBI:136412"/>
        <dbReference type="ChEBI" id="CHEBI:157695"/>
        <dbReference type="ChEBI" id="CHEBI:167181"/>
        <dbReference type="EC" id="4.2.99.18"/>
    </reaction>
</comment>
<dbReference type="Pfam" id="PF10576">
    <property type="entry name" value="EndIII_4Fe-2S"/>
    <property type="match status" value="1"/>
</dbReference>
<dbReference type="CDD" id="cd00056">
    <property type="entry name" value="ENDO3c"/>
    <property type="match status" value="1"/>
</dbReference>
<evidence type="ECO:0000259" key="11">
    <source>
        <dbReference type="SMART" id="SM00478"/>
    </source>
</evidence>
<evidence type="ECO:0000256" key="9">
    <source>
        <dbReference type="ARBA" id="ARBA00023295"/>
    </source>
</evidence>
<accession>A0ABS5HJZ2</accession>
<evidence type="ECO:0000313" key="12">
    <source>
        <dbReference type="EMBL" id="MBR8463837.1"/>
    </source>
</evidence>
<dbReference type="Gene3D" id="1.10.340.30">
    <property type="entry name" value="Hypothetical protein, domain 2"/>
    <property type="match status" value="1"/>
</dbReference>
<reference evidence="12 13" key="1">
    <citation type="submission" date="2021-04" db="EMBL/GenBank/DDBJ databases">
        <title>Molecular and phenotypic characterization and identification of bacterial isolates recovered from the Anatolian ground squirrels (Spermophilus xanthoprymnus) and which have the potential to form a new species in the Campylobacter genus.</title>
        <authorList>
            <person name="Aydin F."/>
            <person name="Abay S."/>
            <person name="Kayman T."/>
            <person name="Karakaya E."/>
            <person name="Mustak H.K."/>
            <person name="Mustak I.B."/>
            <person name="Bilgin N."/>
            <person name="Duzler A."/>
            <person name="Sahin O."/>
            <person name="Guran O."/>
            <person name="Saticioglu I.B."/>
        </authorList>
    </citation>
    <scope>NUCLEOTIDE SEQUENCE [LARGE SCALE GENOMIC DNA]</scope>
    <source>
        <strain evidence="13">faydin-G24</strain>
    </source>
</reference>
<dbReference type="InterPro" id="IPR003651">
    <property type="entry name" value="Endonuclease3_FeS-loop_motif"/>
</dbReference>
<dbReference type="InterPro" id="IPR003265">
    <property type="entry name" value="HhH-GPD_domain"/>
</dbReference>
<keyword evidence="10" id="KW-0238">DNA-binding</keyword>
<comment type="similarity">
    <text evidence="1 10">Belongs to the Nth/MutY family.</text>
</comment>
<keyword evidence="5 10" id="KW-0378">Hydrolase</keyword>
<keyword evidence="10" id="KW-0456">Lyase</keyword>
<feature type="domain" description="HhH-GPD" evidence="11">
    <location>
        <begin position="39"/>
        <end position="185"/>
    </location>
</feature>